<sequence>MSRAATAAEKRHMGRVAALGCILCDHLGLGATPAQVHHIREGQGMSQRASNYLTVGLCPEHHTGKSGLHGLGTNAFERTYGLSELDLLAMVVERLGAKCR</sequence>
<dbReference type="RefSeq" id="WP_124081933.1">
    <property type="nucleotide sequence ID" value="NZ_UWPJ01000039.1"/>
</dbReference>
<dbReference type="OrthoDB" id="8966986at2"/>
<dbReference type="AlphaFoldDB" id="A0A3P4BB62"/>
<dbReference type="EMBL" id="UWPJ01000039">
    <property type="protein sequence ID" value="VCU72365.1"/>
    <property type="molecule type" value="Genomic_DNA"/>
</dbReference>
<evidence type="ECO:0000313" key="2">
    <source>
        <dbReference type="Proteomes" id="UP000277294"/>
    </source>
</evidence>
<dbReference type="Pfam" id="PF16786">
    <property type="entry name" value="RecA_dep_nuc"/>
    <property type="match status" value="1"/>
</dbReference>
<keyword evidence="2" id="KW-1185">Reference proteome</keyword>
<dbReference type="Proteomes" id="UP000277294">
    <property type="component" value="Unassembled WGS sequence"/>
</dbReference>
<protein>
    <recommendedName>
        <fullName evidence="3">Recombination enhancement, RecA-dependent nuclease</fullName>
    </recommendedName>
</protein>
<dbReference type="InterPro" id="IPR031875">
    <property type="entry name" value="RecA_dep_nuc"/>
</dbReference>
<proteinExistence type="predicted"/>
<evidence type="ECO:0008006" key="3">
    <source>
        <dbReference type="Google" id="ProtNLM"/>
    </source>
</evidence>
<dbReference type="Gene3D" id="3.30.40.190">
    <property type="match status" value="1"/>
</dbReference>
<name>A0A3P4BB62_9BURK</name>
<reference evidence="1 2" key="1">
    <citation type="submission" date="2018-10" db="EMBL/GenBank/DDBJ databases">
        <authorList>
            <person name="Criscuolo A."/>
        </authorList>
    </citation>
    <scope>NUCLEOTIDE SEQUENCE [LARGE SCALE GENOMIC DNA]</scope>
    <source>
        <strain evidence="1">DnA1</strain>
    </source>
</reference>
<accession>A0A3P4BB62</accession>
<evidence type="ECO:0000313" key="1">
    <source>
        <dbReference type="EMBL" id="VCU72365.1"/>
    </source>
</evidence>
<organism evidence="1 2">
    <name type="scientific">Pigmentiphaga humi</name>
    <dbReference type="NCBI Taxonomy" id="2478468"/>
    <lineage>
        <taxon>Bacteria</taxon>
        <taxon>Pseudomonadati</taxon>
        <taxon>Pseudomonadota</taxon>
        <taxon>Betaproteobacteria</taxon>
        <taxon>Burkholderiales</taxon>
        <taxon>Alcaligenaceae</taxon>
        <taxon>Pigmentiphaga</taxon>
    </lineage>
</organism>
<gene>
    <name evidence="1" type="ORF">PIGHUM_04464</name>
</gene>